<dbReference type="PANTHER" id="PTHR45694">
    <property type="entry name" value="GLUTAREDOXIN 2"/>
    <property type="match status" value="1"/>
</dbReference>
<proteinExistence type="inferred from homology"/>
<dbReference type="SUPFAM" id="SSF52833">
    <property type="entry name" value="Thioredoxin-like"/>
    <property type="match status" value="1"/>
</dbReference>
<dbReference type="GO" id="GO:0004362">
    <property type="term" value="F:glutathione-disulfide reductase (NADPH) activity"/>
    <property type="evidence" value="ECO:0007669"/>
    <property type="project" value="UniProtKB-ARBA"/>
</dbReference>
<dbReference type="EMBL" id="ML978077">
    <property type="protein sequence ID" value="KAF2010122.1"/>
    <property type="molecule type" value="Genomic_DNA"/>
</dbReference>
<keyword evidence="6" id="KW-1185">Reference proteome</keyword>
<name>A0A6A5XAY0_9PLEO</name>
<dbReference type="GO" id="GO:0034599">
    <property type="term" value="P:cellular response to oxidative stress"/>
    <property type="evidence" value="ECO:0007669"/>
    <property type="project" value="TreeGrafter"/>
</dbReference>
<evidence type="ECO:0000313" key="5">
    <source>
        <dbReference type="EMBL" id="KAF2010122.1"/>
    </source>
</evidence>
<feature type="region of interest" description="Disordered" evidence="2">
    <location>
        <begin position="48"/>
        <end position="88"/>
    </location>
</feature>
<dbReference type="GO" id="GO:0005801">
    <property type="term" value="C:cis-Golgi network"/>
    <property type="evidence" value="ECO:0007669"/>
    <property type="project" value="UniProtKB-ARBA"/>
</dbReference>
<dbReference type="GO" id="GO:0000324">
    <property type="term" value="C:fungal-type vacuole"/>
    <property type="evidence" value="ECO:0007669"/>
    <property type="project" value="TreeGrafter"/>
</dbReference>
<dbReference type="GO" id="GO:0005796">
    <property type="term" value="C:Golgi lumen"/>
    <property type="evidence" value="ECO:0007669"/>
    <property type="project" value="TreeGrafter"/>
</dbReference>
<feature type="domain" description="Glutaredoxin" evidence="4">
    <location>
        <begin position="155"/>
        <end position="219"/>
    </location>
</feature>
<evidence type="ECO:0000256" key="2">
    <source>
        <dbReference type="SAM" id="MobiDB-lite"/>
    </source>
</evidence>
<dbReference type="Gene3D" id="3.40.30.10">
    <property type="entry name" value="Glutaredoxin"/>
    <property type="match status" value="1"/>
</dbReference>
<evidence type="ECO:0000256" key="1">
    <source>
        <dbReference type="ARBA" id="ARBA00009630"/>
    </source>
</evidence>
<dbReference type="InterPro" id="IPR002109">
    <property type="entry name" value="Glutaredoxin"/>
</dbReference>
<dbReference type="AlphaFoldDB" id="A0A6A5XAY0"/>
<sequence length="269" mass="29679">MPSQRRMRLSGLLFIVVVIVILYMSSSASRTQGSDFYTRTQEALQSREYEAAAKQRDAEDVGSRLKAAENAAKQSADKKSQKYFESVDGAGNEKSVAGRVKLGEQAADRKNPPGVANVGGRPADIHAAKEDKDETKEQHEAEVELNAILKKSPMIIFSKSYCPYSKKAKNILLKKYKIVPEPFVVELDEHPLGHYLQQTLGQTTGRTTVPNVLLMGKSIGGGDDIEELHIHNKLIDKVKTMGGSRIVEVAHRDGLSMDSDSRSEVKLRV</sequence>
<protein>
    <submittedName>
        <fullName evidence="5">Thioredoxin-like protein</fullName>
    </submittedName>
</protein>
<dbReference type="Pfam" id="PF00462">
    <property type="entry name" value="Glutaredoxin"/>
    <property type="match status" value="1"/>
</dbReference>
<accession>A0A6A5XAY0</accession>
<evidence type="ECO:0000313" key="6">
    <source>
        <dbReference type="Proteomes" id="UP000799778"/>
    </source>
</evidence>
<feature type="compositionally biased region" description="Basic and acidic residues" evidence="2">
    <location>
        <begin position="48"/>
        <end position="67"/>
    </location>
</feature>
<reference evidence="5" key="1">
    <citation type="journal article" date="2020" name="Stud. Mycol.">
        <title>101 Dothideomycetes genomes: a test case for predicting lifestyles and emergence of pathogens.</title>
        <authorList>
            <person name="Haridas S."/>
            <person name="Albert R."/>
            <person name="Binder M."/>
            <person name="Bloem J."/>
            <person name="Labutti K."/>
            <person name="Salamov A."/>
            <person name="Andreopoulos B."/>
            <person name="Baker S."/>
            <person name="Barry K."/>
            <person name="Bills G."/>
            <person name="Bluhm B."/>
            <person name="Cannon C."/>
            <person name="Castanera R."/>
            <person name="Culley D."/>
            <person name="Daum C."/>
            <person name="Ezra D."/>
            <person name="Gonzalez J."/>
            <person name="Henrissat B."/>
            <person name="Kuo A."/>
            <person name="Liang C."/>
            <person name="Lipzen A."/>
            <person name="Lutzoni F."/>
            <person name="Magnuson J."/>
            <person name="Mondo S."/>
            <person name="Nolan M."/>
            <person name="Ohm R."/>
            <person name="Pangilinan J."/>
            <person name="Park H.-J."/>
            <person name="Ramirez L."/>
            <person name="Alfaro M."/>
            <person name="Sun H."/>
            <person name="Tritt A."/>
            <person name="Yoshinaga Y."/>
            <person name="Zwiers L.-H."/>
            <person name="Turgeon B."/>
            <person name="Goodwin S."/>
            <person name="Spatafora J."/>
            <person name="Crous P."/>
            <person name="Grigoriev I."/>
        </authorList>
    </citation>
    <scope>NUCLEOTIDE SEQUENCE</scope>
    <source>
        <strain evidence="5">CBS 175.79</strain>
    </source>
</reference>
<dbReference type="OrthoDB" id="423313at2759"/>
<organism evidence="5 6">
    <name type="scientific">Aaosphaeria arxii CBS 175.79</name>
    <dbReference type="NCBI Taxonomy" id="1450172"/>
    <lineage>
        <taxon>Eukaryota</taxon>
        <taxon>Fungi</taxon>
        <taxon>Dikarya</taxon>
        <taxon>Ascomycota</taxon>
        <taxon>Pezizomycotina</taxon>
        <taxon>Dothideomycetes</taxon>
        <taxon>Pleosporomycetidae</taxon>
        <taxon>Pleosporales</taxon>
        <taxon>Pleosporales incertae sedis</taxon>
        <taxon>Aaosphaeria</taxon>
    </lineage>
</organism>
<dbReference type="GeneID" id="54291953"/>
<comment type="similarity">
    <text evidence="1">Belongs to the glutaredoxin family. Monothiol subfamily.</text>
</comment>
<evidence type="ECO:0000256" key="3">
    <source>
        <dbReference type="SAM" id="SignalP"/>
    </source>
</evidence>
<dbReference type="Proteomes" id="UP000799778">
    <property type="component" value="Unassembled WGS sequence"/>
</dbReference>
<dbReference type="PRINTS" id="PR00160">
    <property type="entry name" value="GLUTAREDOXIN"/>
</dbReference>
<keyword evidence="3" id="KW-0732">Signal</keyword>
<dbReference type="PROSITE" id="PS51354">
    <property type="entry name" value="GLUTAREDOXIN_2"/>
    <property type="match status" value="1"/>
</dbReference>
<feature type="region of interest" description="Disordered" evidence="2">
    <location>
        <begin position="103"/>
        <end position="123"/>
    </location>
</feature>
<evidence type="ECO:0000259" key="4">
    <source>
        <dbReference type="Pfam" id="PF00462"/>
    </source>
</evidence>
<dbReference type="PANTHER" id="PTHR45694:SF5">
    <property type="entry name" value="GLUTAREDOXIN 2"/>
    <property type="match status" value="1"/>
</dbReference>
<gene>
    <name evidence="5" type="ORF">BU24DRAFT_71183</name>
</gene>
<dbReference type="RefSeq" id="XP_033378461.1">
    <property type="nucleotide sequence ID" value="XM_033534556.1"/>
</dbReference>
<feature type="chain" id="PRO_5025343460" evidence="3">
    <location>
        <begin position="29"/>
        <end position="269"/>
    </location>
</feature>
<dbReference type="InterPro" id="IPR014025">
    <property type="entry name" value="Glutaredoxin_subgr"/>
</dbReference>
<feature type="signal peptide" evidence="3">
    <location>
        <begin position="1"/>
        <end position="28"/>
    </location>
</feature>
<dbReference type="InterPro" id="IPR036249">
    <property type="entry name" value="Thioredoxin-like_sf"/>
</dbReference>
<dbReference type="CDD" id="cd03419">
    <property type="entry name" value="GRX_GRXh_1_2_like"/>
    <property type="match status" value="1"/>
</dbReference>
<dbReference type="FunFam" id="3.40.30.10:FF:000093">
    <property type="entry name" value="Glutaredoxin 2"/>
    <property type="match status" value="1"/>
</dbReference>